<dbReference type="Proteomes" id="UP001385951">
    <property type="component" value="Unassembled WGS sequence"/>
</dbReference>
<comment type="caution">
    <text evidence="1">The sequence shown here is derived from an EMBL/GenBank/DDBJ whole genome shotgun (WGS) entry which is preliminary data.</text>
</comment>
<dbReference type="EMBL" id="JASBNA010000019">
    <property type="protein sequence ID" value="KAK7685875.1"/>
    <property type="molecule type" value="Genomic_DNA"/>
</dbReference>
<reference evidence="1 2" key="1">
    <citation type="submission" date="2022-09" db="EMBL/GenBank/DDBJ databases">
        <authorList>
            <person name="Palmer J.M."/>
        </authorList>
    </citation>
    <scope>NUCLEOTIDE SEQUENCE [LARGE SCALE GENOMIC DNA]</scope>
    <source>
        <strain evidence="1 2">DSM 7382</strain>
    </source>
</reference>
<proteinExistence type="predicted"/>
<gene>
    <name evidence="1" type="ORF">QCA50_011222</name>
</gene>
<keyword evidence="2" id="KW-1185">Reference proteome</keyword>
<dbReference type="AlphaFoldDB" id="A0AAW0FXD5"/>
<evidence type="ECO:0000313" key="2">
    <source>
        <dbReference type="Proteomes" id="UP001385951"/>
    </source>
</evidence>
<protein>
    <submittedName>
        <fullName evidence="1">Uncharacterized protein</fullName>
    </submittedName>
</protein>
<accession>A0AAW0FXD5</accession>
<evidence type="ECO:0000313" key="1">
    <source>
        <dbReference type="EMBL" id="KAK7685875.1"/>
    </source>
</evidence>
<name>A0AAW0FXD5_9APHY</name>
<sequence length="246" mass="27797">MSPQFFVDGHHPTMASKLESPLAVISQRCHSNRPEPYSGLLSPKVQCTHSLRYTHRNDYADSRSRYKSISALIKSLTDSVSISLHSLNALQSRKRLKTKLKLQEVYRGPSELFSAYLGDKPHADWNTKPRERTKESLGATRMIEDRLSEVTTKEKAQALGAGIATLETLCLFVSKCCVLATAVFALYEIAKYGTWKYESLRNVPFWVSIFLDCYAVVFISESAKDLAKLVKATEHFDRLYVLNIAI</sequence>
<organism evidence="1 2">
    <name type="scientific">Cerrena zonata</name>
    <dbReference type="NCBI Taxonomy" id="2478898"/>
    <lineage>
        <taxon>Eukaryota</taxon>
        <taxon>Fungi</taxon>
        <taxon>Dikarya</taxon>
        <taxon>Basidiomycota</taxon>
        <taxon>Agaricomycotina</taxon>
        <taxon>Agaricomycetes</taxon>
        <taxon>Polyporales</taxon>
        <taxon>Cerrenaceae</taxon>
        <taxon>Cerrena</taxon>
    </lineage>
</organism>